<organism evidence="2">
    <name type="scientific">Arundo donax</name>
    <name type="common">Giant reed</name>
    <name type="synonym">Donax arundinaceus</name>
    <dbReference type="NCBI Taxonomy" id="35708"/>
    <lineage>
        <taxon>Eukaryota</taxon>
        <taxon>Viridiplantae</taxon>
        <taxon>Streptophyta</taxon>
        <taxon>Embryophyta</taxon>
        <taxon>Tracheophyta</taxon>
        <taxon>Spermatophyta</taxon>
        <taxon>Magnoliopsida</taxon>
        <taxon>Liliopsida</taxon>
        <taxon>Poales</taxon>
        <taxon>Poaceae</taxon>
        <taxon>PACMAD clade</taxon>
        <taxon>Arundinoideae</taxon>
        <taxon>Arundineae</taxon>
        <taxon>Arundo</taxon>
    </lineage>
</organism>
<protein>
    <submittedName>
        <fullName evidence="2">Uncharacterized protein</fullName>
    </submittedName>
</protein>
<reference evidence="2" key="2">
    <citation type="journal article" date="2015" name="Data Brief">
        <title>Shoot transcriptome of the giant reed, Arundo donax.</title>
        <authorList>
            <person name="Barrero R.A."/>
            <person name="Guerrero F.D."/>
            <person name="Moolhuijzen P."/>
            <person name="Goolsby J.A."/>
            <person name="Tidwell J."/>
            <person name="Bellgard S.E."/>
            <person name="Bellgard M.I."/>
        </authorList>
    </citation>
    <scope>NUCLEOTIDE SEQUENCE</scope>
    <source>
        <tissue evidence="2">Shoot tissue taken approximately 20 cm above the soil surface</tissue>
    </source>
</reference>
<name>A0A0A9EPQ4_ARUDO</name>
<proteinExistence type="predicted"/>
<feature type="compositionally biased region" description="Polar residues" evidence="1">
    <location>
        <begin position="14"/>
        <end position="23"/>
    </location>
</feature>
<evidence type="ECO:0000313" key="2">
    <source>
        <dbReference type="EMBL" id="JAE02715.1"/>
    </source>
</evidence>
<dbReference type="AlphaFoldDB" id="A0A0A9EPQ4"/>
<dbReference type="EMBL" id="GBRH01195181">
    <property type="protein sequence ID" value="JAE02715.1"/>
    <property type="molecule type" value="Transcribed_RNA"/>
</dbReference>
<reference evidence="2" key="1">
    <citation type="submission" date="2014-09" db="EMBL/GenBank/DDBJ databases">
        <authorList>
            <person name="Magalhaes I.L.F."/>
            <person name="Oliveira U."/>
            <person name="Santos F.R."/>
            <person name="Vidigal T.H.D.A."/>
            <person name="Brescovit A.D."/>
            <person name="Santos A.J."/>
        </authorList>
    </citation>
    <scope>NUCLEOTIDE SEQUENCE</scope>
    <source>
        <tissue evidence="2">Shoot tissue taken approximately 20 cm above the soil surface</tissue>
    </source>
</reference>
<accession>A0A0A9EPQ4</accession>
<feature type="region of interest" description="Disordered" evidence="1">
    <location>
        <begin position="1"/>
        <end position="29"/>
    </location>
</feature>
<sequence>MIQHSSHNKEENCTRYSNTSNPNKKSHIHRLSNPILAHHPQMAPINLPDKLKVLAITMVVRMDRT</sequence>
<evidence type="ECO:0000256" key="1">
    <source>
        <dbReference type="SAM" id="MobiDB-lite"/>
    </source>
</evidence>